<dbReference type="Pfam" id="PF01053">
    <property type="entry name" value="Cys_Met_Meta_PP"/>
    <property type="match status" value="1"/>
</dbReference>
<evidence type="ECO:0000256" key="3">
    <source>
        <dbReference type="ARBA" id="ARBA00022679"/>
    </source>
</evidence>
<comment type="caution">
    <text evidence="7">The sequence shown here is derived from an EMBL/GenBank/DDBJ whole genome shotgun (WGS) entry which is preliminary data.</text>
</comment>
<protein>
    <submittedName>
        <fullName evidence="7">O-acetylhomoserine sulfhydrylase</fullName>
    </submittedName>
</protein>
<dbReference type="InterPro" id="IPR015424">
    <property type="entry name" value="PyrdxlP-dep_Trfase"/>
</dbReference>
<dbReference type="EMBL" id="QEWW01000001">
    <property type="protein sequence ID" value="PWD88088.1"/>
    <property type="molecule type" value="Genomic_DNA"/>
</dbReference>
<reference evidence="7" key="1">
    <citation type="journal article" date="2018" name="Genome Announc.">
        <title>Ignatzschineria cameli sp. nov., isolated from necrotic foot tissue of dromedaries (Camelus dromedarius) and associated maggots (Wohlfahrtia species) in Dubai.</title>
        <authorList>
            <person name="Tsang C.C."/>
            <person name="Tang J.Y."/>
            <person name="Fong J.Y."/>
            <person name="Kinne J."/>
            <person name="Lee H.H."/>
            <person name="Joseph M."/>
            <person name="Jose S."/>
            <person name="Schuster R.K."/>
            <person name="Tang Y."/>
            <person name="Sivakumar S."/>
            <person name="Chen J.H."/>
            <person name="Teng J.L."/>
            <person name="Lau S.K."/>
            <person name="Wernery U."/>
            <person name="Woo P.C."/>
        </authorList>
    </citation>
    <scope>NUCLEOTIDE SEQUENCE</scope>
    <source>
        <strain evidence="7">UAE-HKU57</strain>
        <strain evidence="8">UAE-HKU58</strain>
    </source>
</reference>
<organism evidence="7 9">
    <name type="scientific">Ignatzschineria cameli</name>
    <dbReference type="NCBI Taxonomy" id="2182793"/>
    <lineage>
        <taxon>Bacteria</taxon>
        <taxon>Pseudomonadati</taxon>
        <taxon>Pseudomonadota</taxon>
        <taxon>Gammaproteobacteria</taxon>
        <taxon>Cardiobacteriales</taxon>
        <taxon>Ignatzschineriaceae</taxon>
        <taxon>Ignatzschineria</taxon>
    </lineage>
</organism>
<reference evidence="9 10" key="2">
    <citation type="submission" date="2018-05" db="EMBL/GenBank/DDBJ databases">
        <title>Ignatzschineria dubaiensis sp. nov., isolated from necrotic foot tissues of dromedaries (Camelus dromedarius) and associated maggots in Dubai, United Arab Emirates.</title>
        <authorList>
            <person name="Tsang C.C."/>
            <person name="Tang J.Y.M."/>
            <person name="Fong J.Y.H."/>
            <person name="Kinne J."/>
            <person name="Lee H.H."/>
            <person name="Joseph M."/>
            <person name="Jose S."/>
            <person name="Schuster R.K."/>
            <person name="Tang Y."/>
            <person name="Sivakumar S."/>
            <person name="Chen J.H.K."/>
            <person name="Teng J.L.L."/>
            <person name="Lau S.K.P."/>
            <person name="Wernery U."/>
            <person name="Woo P.C.Y."/>
        </authorList>
    </citation>
    <scope>NUCLEOTIDE SEQUENCE [LARGE SCALE GENOMIC DNA]</scope>
    <source>
        <strain evidence="9">UAE-HKU57</strain>
        <strain evidence="10">UAE-HKU58</strain>
    </source>
</reference>
<dbReference type="GO" id="GO:0030170">
    <property type="term" value="F:pyridoxal phosphate binding"/>
    <property type="evidence" value="ECO:0007669"/>
    <property type="project" value="InterPro"/>
</dbReference>
<evidence type="ECO:0000313" key="9">
    <source>
        <dbReference type="Proteomes" id="UP000245059"/>
    </source>
</evidence>
<evidence type="ECO:0000256" key="2">
    <source>
        <dbReference type="ARBA" id="ARBA00009077"/>
    </source>
</evidence>
<evidence type="ECO:0000313" key="8">
    <source>
        <dbReference type="EMBL" id="PWD93781.1"/>
    </source>
</evidence>
<evidence type="ECO:0000256" key="5">
    <source>
        <dbReference type="PIRSR" id="PIRSR001434-2"/>
    </source>
</evidence>
<evidence type="ECO:0000256" key="6">
    <source>
        <dbReference type="RuleBase" id="RU362118"/>
    </source>
</evidence>
<keyword evidence="3" id="KW-0808">Transferase</keyword>
<evidence type="ECO:0000256" key="4">
    <source>
        <dbReference type="ARBA" id="ARBA00022898"/>
    </source>
</evidence>
<proteinExistence type="inferred from homology"/>
<dbReference type="GO" id="GO:0006535">
    <property type="term" value="P:cysteine biosynthetic process from serine"/>
    <property type="evidence" value="ECO:0007669"/>
    <property type="project" value="TreeGrafter"/>
</dbReference>
<comment type="similarity">
    <text evidence="2 6">Belongs to the trans-sulfuration enzymes family.</text>
</comment>
<dbReference type="RefSeq" id="WP_109201099.1">
    <property type="nucleotide sequence ID" value="NZ_QEWS01000002.1"/>
</dbReference>
<sequence length="437" mass="48158">MEKQVKKEEQSASLGFTTTILNSDKNHPDVHQSMNTPIYRSAAYGFPHSEAIAAAFQNRENIPSHTYSRISNPTVEALENKVKAISGAKDVMMLSSGMAAISNTFMALAYAGSNIVTSPHLFGNSFSFFQFTLAEFGVEVRFVDSDDLAAIEAAIDENTVAFFCELVTNPHLEIADLTKIKPLLACKKVPLIVDTTVVPWCDFDAKVWGIDIEVVSTTKYISGGATSVGGAILDYGTFDWSANQRLAKVADPGPFSAFMFKIKREIARNFGACLDADSAYAQIMGLETLKLRYHRMGESAYQLAQFLEQENRVISVNYPKLQSSPYKELSDRLFNNYPGAMLTFNLASKAACFQLMDALKIIRRATNLFDNRTLIIHPESTIYGTFSPELKKLMGIDETLLRLSVGLEELEDLKNDLCAALALSAARLSIRGLGELS</sequence>
<dbReference type="EMBL" id="QEWV01000002">
    <property type="protein sequence ID" value="PWD93781.1"/>
    <property type="molecule type" value="Genomic_DNA"/>
</dbReference>
<dbReference type="Proteomes" id="UP000245217">
    <property type="component" value="Unassembled WGS sequence"/>
</dbReference>
<keyword evidence="10" id="KW-1185">Reference proteome</keyword>
<dbReference type="OrthoDB" id="9805807at2"/>
<name>A0A2U2ATQ1_9GAMM</name>
<dbReference type="InterPro" id="IPR015422">
    <property type="entry name" value="PyrdxlP-dep_Trfase_small"/>
</dbReference>
<keyword evidence="4 5" id="KW-0663">Pyridoxal phosphate</keyword>
<gene>
    <name evidence="7" type="ORF">DC077_02100</name>
    <name evidence="8" type="ORF">DC078_02850</name>
</gene>
<dbReference type="PIRSF" id="PIRSF001434">
    <property type="entry name" value="CGS"/>
    <property type="match status" value="1"/>
</dbReference>
<dbReference type="GO" id="GO:0071269">
    <property type="term" value="P:L-homocysteine biosynthetic process"/>
    <property type="evidence" value="ECO:0007669"/>
    <property type="project" value="TreeGrafter"/>
</dbReference>
<dbReference type="InterPro" id="IPR015421">
    <property type="entry name" value="PyrdxlP-dep_Trfase_major"/>
</dbReference>
<dbReference type="GO" id="GO:0019346">
    <property type="term" value="P:transsulfuration"/>
    <property type="evidence" value="ECO:0007669"/>
    <property type="project" value="InterPro"/>
</dbReference>
<dbReference type="PANTHER" id="PTHR43797:SF2">
    <property type="entry name" value="HOMOCYSTEINE_CYSTEINE SYNTHASE"/>
    <property type="match status" value="1"/>
</dbReference>
<dbReference type="InterPro" id="IPR006235">
    <property type="entry name" value="OAc-hSer/O-AcSer_sulfhydrylase"/>
</dbReference>
<dbReference type="GO" id="GO:0003961">
    <property type="term" value="F:O-acetylhomoserine aminocarboxypropyltransferase activity"/>
    <property type="evidence" value="ECO:0007669"/>
    <property type="project" value="TreeGrafter"/>
</dbReference>
<dbReference type="Proteomes" id="UP000245059">
    <property type="component" value="Unassembled WGS sequence"/>
</dbReference>
<dbReference type="PANTHER" id="PTHR43797">
    <property type="entry name" value="HOMOCYSTEINE/CYSTEINE SYNTHASE"/>
    <property type="match status" value="1"/>
</dbReference>
<dbReference type="Gene3D" id="3.90.1150.10">
    <property type="entry name" value="Aspartate Aminotransferase, domain 1"/>
    <property type="match status" value="1"/>
</dbReference>
<dbReference type="GO" id="GO:0005737">
    <property type="term" value="C:cytoplasm"/>
    <property type="evidence" value="ECO:0007669"/>
    <property type="project" value="TreeGrafter"/>
</dbReference>
<evidence type="ECO:0000256" key="1">
    <source>
        <dbReference type="ARBA" id="ARBA00001933"/>
    </source>
</evidence>
<feature type="modified residue" description="N6-(pyridoxal phosphate)lysine" evidence="5">
    <location>
        <position position="219"/>
    </location>
</feature>
<dbReference type="GO" id="GO:0004124">
    <property type="term" value="F:cysteine synthase activity"/>
    <property type="evidence" value="ECO:0007669"/>
    <property type="project" value="TreeGrafter"/>
</dbReference>
<dbReference type="Gene3D" id="3.40.640.10">
    <property type="entry name" value="Type I PLP-dependent aspartate aminotransferase-like (Major domain)"/>
    <property type="match status" value="1"/>
</dbReference>
<dbReference type="AlphaFoldDB" id="A0A2U2ATQ1"/>
<dbReference type="SUPFAM" id="SSF53383">
    <property type="entry name" value="PLP-dependent transferases"/>
    <property type="match status" value="1"/>
</dbReference>
<dbReference type="InterPro" id="IPR000277">
    <property type="entry name" value="Cys/Met-Metab_PyrdxlP-dep_enz"/>
</dbReference>
<comment type="cofactor">
    <cofactor evidence="1 6">
        <name>pyridoxal 5'-phosphate</name>
        <dbReference type="ChEBI" id="CHEBI:597326"/>
    </cofactor>
</comment>
<evidence type="ECO:0000313" key="7">
    <source>
        <dbReference type="EMBL" id="PWD88088.1"/>
    </source>
</evidence>
<evidence type="ECO:0000313" key="10">
    <source>
        <dbReference type="Proteomes" id="UP000245217"/>
    </source>
</evidence>
<accession>A0A2U2ATQ1</accession>